<dbReference type="AlphaFoldDB" id="J0WMV4"/>
<evidence type="ECO:0000256" key="2">
    <source>
        <dbReference type="SAM" id="MobiDB-lite"/>
    </source>
</evidence>
<keyword evidence="1" id="KW-0175">Coiled coil</keyword>
<feature type="region of interest" description="Disordered" evidence="2">
    <location>
        <begin position="27"/>
        <end position="60"/>
    </location>
</feature>
<dbReference type="EMBL" id="JH688403">
    <property type="protein sequence ID" value="EJD33155.1"/>
    <property type="molecule type" value="Genomic_DNA"/>
</dbReference>
<name>J0WMV4_AURST</name>
<evidence type="ECO:0000313" key="4">
    <source>
        <dbReference type="Proteomes" id="UP000006514"/>
    </source>
</evidence>
<evidence type="ECO:0000256" key="1">
    <source>
        <dbReference type="SAM" id="Coils"/>
    </source>
</evidence>
<dbReference type="KEGG" id="adl:AURDEDRAFT_177763"/>
<evidence type="ECO:0000313" key="3">
    <source>
        <dbReference type="EMBL" id="EJD33155.1"/>
    </source>
</evidence>
<accession>J0WMV4</accession>
<gene>
    <name evidence="3" type="ORF">AURDEDRAFT_177763</name>
</gene>
<dbReference type="Proteomes" id="UP000006514">
    <property type="component" value="Unassembled WGS sequence"/>
</dbReference>
<proteinExistence type="predicted"/>
<sequence>MSTERNDPALAASETDEVQARVAEWVKDQAHLQASDSTPEGSAEESADDAGREQEREAKLETVREAAARFAAECLGTLKGKAELPNDVLLSAAKAQGADLVHKWMAQTNFWKRHIEETDSVTEKATKMLEDELETLRKVKEECRMVRAPGSAEALQAAATRLVGQFLNPIKEQPDLSNEEVLAAAEEKLAGLLRTFIWSDLEAQDDLDSATSALERVKTARETMRKELQAAKNARSELLRKLDEKTQK</sequence>
<feature type="coiled-coil region" evidence="1">
    <location>
        <begin position="207"/>
        <end position="248"/>
    </location>
</feature>
<reference evidence="4" key="1">
    <citation type="journal article" date="2012" name="Science">
        <title>The Paleozoic origin of enzymatic lignin decomposition reconstructed from 31 fungal genomes.</title>
        <authorList>
            <person name="Floudas D."/>
            <person name="Binder M."/>
            <person name="Riley R."/>
            <person name="Barry K."/>
            <person name="Blanchette R.A."/>
            <person name="Henrissat B."/>
            <person name="Martinez A.T."/>
            <person name="Otillar R."/>
            <person name="Spatafora J.W."/>
            <person name="Yadav J.S."/>
            <person name="Aerts A."/>
            <person name="Benoit I."/>
            <person name="Boyd A."/>
            <person name="Carlson A."/>
            <person name="Copeland A."/>
            <person name="Coutinho P.M."/>
            <person name="de Vries R.P."/>
            <person name="Ferreira P."/>
            <person name="Findley K."/>
            <person name="Foster B."/>
            <person name="Gaskell J."/>
            <person name="Glotzer D."/>
            <person name="Gorecki P."/>
            <person name="Heitman J."/>
            <person name="Hesse C."/>
            <person name="Hori C."/>
            <person name="Igarashi K."/>
            <person name="Jurgens J.A."/>
            <person name="Kallen N."/>
            <person name="Kersten P."/>
            <person name="Kohler A."/>
            <person name="Kuees U."/>
            <person name="Kumar T.K.A."/>
            <person name="Kuo A."/>
            <person name="LaButti K."/>
            <person name="Larrondo L.F."/>
            <person name="Lindquist E."/>
            <person name="Ling A."/>
            <person name="Lombard V."/>
            <person name="Lucas S."/>
            <person name="Lundell T."/>
            <person name="Martin R."/>
            <person name="McLaughlin D.J."/>
            <person name="Morgenstern I."/>
            <person name="Morin E."/>
            <person name="Murat C."/>
            <person name="Nagy L.G."/>
            <person name="Nolan M."/>
            <person name="Ohm R.A."/>
            <person name="Patyshakuliyeva A."/>
            <person name="Rokas A."/>
            <person name="Ruiz-Duenas F.J."/>
            <person name="Sabat G."/>
            <person name="Salamov A."/>
            <person name="Samejima M."/>
            <person name="Schmutz J."/>
            <person name="Slot J.C."/>
            <person name="St John F."/>
            <person name="Stenlid J."/>
            <person name="Sun H."/>
            <person name="Sun S."/>
            <person name="Syed K."/>
            <person name="Tsang A."/>
            <person name="Wiebenga A."/>
            <person name="Young D."/>
            <person name="Pisabarro A."/>
            <person name="Eastwood D.C."/>
            <person name="Martin F."/>
            <person name="Cullen D."/>
            <person name="Grigoriev I.V."/>
            <person name="Hibbett D.S."/>
        </authorList>
    </citation>
    <scope>NUCLEOTIDE SEQUENCE [LARGE SCALE GENOMIC DNA]</scope>
    <source>
        <strain evidence="4">TFB10046</strain>
    </source>
</reference>
<organism evidence="3 4">
    <name type="scientific">Auricularia subglabra (strain TFB-10046 / SS5)</name>
    <name type="common">White-rot fungus</name>
    <name type="synonym">Auricularia delicata (strain TFB10046)</name>
    <dbReference type="NCBI Taxonomy" id="717982"/>
    <lineage>
        <taxon>Eukaryota</taxon>
        <taxon>Fungi</taxon>
        <taxon>Dikarya</taxon>
        <taxon>Basidiomycota</taxon>
        <taxon>Agaricomycotina</taxon>
        <taxon>Agaricomycetes</taxon>
        <taxon>Auriculariales</taxon>
        <taxon>Auriculariaceae</taxon>
        <taxon>Auricularia</taxon>
    </lineage>
</organism>
<keyword evidence="4" id="KW-1185">Reference proteome</keyword>
<feature type="compositionally biased region" description="Basic and acidic residues" evidence="2">
    <location>
        <begin position="49"/>
        <end position="60"/>
    </location>
</feature>
<dbReference type="InParanoid" id="J0WMV4"/>
<protein>
    <submittedName>
        <fullName evidence="3">Uncharacterized protein</fullName>
    </submittedName>
</protein>